<dbReference type="InterPro" id="IPR050177">
    <property type="entry name" value="Lipid_A_modif_metabolic_enz"/>
</dbReference>
<dbReference type="PANTHER" id="PTHR43245">
    <property type="entry name" value="BIFUNCTIONAL POLYMYXIN RESISTANCE PROTEIN ARNA"/>
    <property type="match status" value="1"/>
</dbReference>
<dbReference type="Gene3D" id="3.40.50.720">
    <property type="entry name" value="NAD(P)-binding Rossmann-like Domain"/>
    <property type="match status" value="1"/>
</dbReference>
<name>A0ABU0RGB6_9ACTN</name>
<dbReference type="EMBL" id="JAUSZS010000002">
    <property type="protein sequence ID" value="MDQ0930995.1"/>
    <property type="molecule type" value="Genomic_DNA"/>
</dbReference>
<proteinExistence type="predicted"/>
<evidence type="ECO:0000313" key="3">
    <source>
        <dbReference type="EMBL" id="MDQ0930995.1"/>
    </source>
</evidence>
<feature type="compositionally biased region" description="Basic residues" evidence="1">
    <location>
        <begin position="258"/>
        <end position="267"/>
    </location>
</feature>
<accession>A0ABU0RGB6</accession>
<evidence type="ECO:0000259" key="2">
    <source>
        <dbReference type="Pfam" id="PF01370"/>
    </source>
</evidence>
<feature type="compositionally biased region" description="Low complexity" evidence="1">
    <location>
        <begin position="304"/>
        <end position="321"/>
    </location>
</feature>
<protein>
    <submittedName>
        <fullName evidence="3">Dihydroflavonol-4-reductase</fullName>
        <ecNumber evidence="3">1.1.1.219</ecNumber>
    </submittedName>
</protein>
<dbReference type="Proteomes" id="UP001223072">
    <property type="component" value="Unassembled WGS sequence"/>
</dbReference>
<feature type="domain" description="NAD-dependent epimerase/dehydratase" evidence="2">
    <location>
        <begin position="4"/>
        <end position="222"/>
    </location>
</feature>
<gene>
    <name evidence="3" type="ORF">QFZ49_000902</name>
</gene>
<sequence>MLTLVTGTTGQVGRRFLPRLLAQSRAGERTRILVRDAVRAERFAELGAEIVVGDLRDTEALGKAVAGVDVVVNVAASFRGVPDEEARAVNLDAAVELGRAALAAGVGRFVQVSTGNVYGAGRGRPLVEEDEPRPGGAMWGAYPESKAAAERELLALDGMDVRVGRLPFVYGEGDPHLAQSLMWAGRWAAAQRLQMAHHADVAQGLLRILHAPGIAGRIYNIGDYAPVTAVELHQLNGVAVPAELYENTDPDPWFGIRHPLHRPHPPRTRLPPPVPQRLRGPRRRRPLNPRTPHAPHSTPRIRRTSTAPASPITAATRYSAG</sequence>
<dbReference type="SUPFAM" id="SSF51735">
    <property type="entry name" value="NAD(P)-binding Rossmann-fold domains"/>
    <property type="match status" value="1"/>
</dbReference>
<evidence type="ECO:0000256" key="1">
    <source>
        <dbReference type="SAM" id="MobiDB-lite"/>
    </source>
</evidence>
<keyword evidence="4" id="KW-1185">Reference proteome</keyword>
<keyword evidence="3" id="KW-0560">Oxidoreductase</keyword>
<reference evidence="3 4" key="1">
    <citation type="submission" date="2023-07" db="EMBL/GenBank/DDBJ databases">
        <title>Comparative genomics of wheat-associated soil bacteria to identify genetic determinants of phenazine resistance.</title>
        <authorList>
            <person name="Mouncey N."/>
        </authorList>
    </citation>
    <scope>NUCLEOTIDE SEQUENCE [LARGE SCALE GENOMIC DNA]</scope>
    <source>
        <strain evidence="3 4">W2I16</strain>
    </source>
</reference>
<dbReference type="Pfam" id="PF01370">
    <property type="entry name" value="Epimerase"/>
    <property type="match status" value="1"/>
</dbReference>
<evidence type="ECO:0000313" key="4">
    <source>
        <dbReference type="Proteomes" id="UP001223072"/>
    </source>
</evidence>
<organism evidence="3 4">
    <name type="scientific">Streptomyces turgidiscabies</name>
    <dbReference type="NCBI Taxonomy" id="85558"/>
    <lineage>
        <taxon>Bacteria</taxon>
        <taxon>Bacillati</taxon>
        <taxon>Actinomycetota</taxon>
        <taxon>Actinomycetes</taxon>
        <taxon>Kitasatosporales</taxon>
        <taxon>Streptomycetaceae</taxon>
        <taxon>Streptomyces</taxon>
    </lineage>
</organism>
<dbReference type="EC" id="1.1.1.219" evidence="3"/>
<feature type="region of interest" description="Disordered" evidence="1">
    <location>
        <begin position="256"/>
        <end position="321"/>
    </location>
</feature>
<dbReference type="InterPro" id="IPR001509">
    <property type="entry name" value="Epimerase_deHydtase"/>
</dbReference>
<dbReference type="GO" id="GO:0045552">
    <property type="term" value="F:dihydroflavanol 4-reductase activity"/>
    <property type="evidence" value="ECO:0007669"/>
    <property type="project" value="UniProtKB-EC"/>
</dbReference>
<dbReference type="InterPro" id="IPR036291">
    <property type="entry name" value="NAD(P)-bd_dom_sf"/>
</dbReference>
<comment type="caution">
    <text evidence="3">The sequence shown here is derived from an EMBL/GenBank/DDBJ whole genome shotgun (WGS) entry which is preliminary data.</text>
</comment>